<reference evidence="2" key="2">
    <citation type="journal article" date="2024" name="Plant">
        <title>Genomic evolution and insights into agronomic trait innovations of Sesamum species.</title>
        <authorList>
            <person name="Miao H."/>
            <person name="Wang L."/>
            <person name="Qu L."/>
            <person name="Liu H."/>
            <person name="Sun Y."/>
            <person name="Le M."/>
            <person name="Wang Q."/>
            <person name="Wei S."/>
            <person name="Zheng Y."/>
            <person name="Lin W."/>
            <person name="Duan Y."/>
            <person name="Cao H."/>
            <person name="Xiong S."/>
            <person name="Wang X."/>
            <person name="Wei L."/>
            <person name="Li C."/>
            <person name="Ma Q."/>
            <person name="Ju M."/>
            <person name="Zhao R."/>
            <person name="Li G."/>
            <person name="Mu C."/>
            <person name="Tian Q."/>
            <person name="Mei H."/>
            <person name="Zhang T."/>
            <person name="Gao T."/>
            <person name="Zhang H."/>
        </authorList>
    </citation>
    <scope>NUCLEOTIDE SEQUENCE</scope>
    <source>
        <strain evidence="2">G02</strain>
    </source>
</reference>
<proteinExistence type="predicted"/>
<organism evidence="2">
    <name type="scientific">Sesamum radiatum</name>
    <name type="common">Black benniseed</name>
    <dbReference type="NCBI Taxonomy" id="300843"/>
    <lineage>
        <taxon>Eukaryota</taxon>
        <taxon>Viridiplantae</taxon>
        <taxon>Streptophyta</taxon>
        <taxon>Embryophyta</taxon>
        <taxon>Tracheophyta</taxon>
        <taxon>Spermatophyta</taxon>
        <taxon>Magnoliopsida</taxon>
        <taxon>eudicotyledons</taxon>
        <taxon>Gunneridae</taxon>
        <taxon>Pentapetalae</taxon>
        <taxon>asterids</taxon>
        <taxon>lamiids</taxon>
        <taxon>Lamiales</taxon>
        <taxon>Pedaliaceae</taxon>
        <taxon>Sesamum</taxon>
    </lineage>
</organism>
<reference evidence="2" key="1">
    <citation type="submission" date="2020-06" db="EMBL/GenBank/DDBJ databases">
        <authorList>
            <person name="Li T."/>
            <person name="Hu X."/>
            <person name="Zhang T."/>
            <person name="Song X."/>
            <person name="Zhang H."/>
            <person name="Dai N."/>
            <person name="Sheng W."/>
            <person name="Hou X."/>
            <person name="Wei L."/>
        </authorList>
    </citation>
    <scope>NUCLEOTIDE SEQUENCE</scope>
    <source>
        <strain evidence="2">G02</strain>
        <tissue evidence="2">Leaf</tissue>
    </source>
</reference>
<gene>
    <name evidence="2" type="ORF">Sradi_1300400</name>
</gene>
<name>A0AAW2UND6_SESRA</name>
<comment type="caution">
    <text evidence="2">The sequence shown here is derived from an EMBL/GenBank/DDBJ whole genome shotgun (WGS) entry which is preliminary data.</text>
</comment>
<protein>
    <submittedName>
        <fullName evidence="2">Uncharacterized protein</fullName>
    </submittedName>
</protein>
<evidence type="ECO:0000256" key="1">
    <source>
        <dbReference type="SAM" id="MobiDB-lite"/>
    </source>
</evidence>
<evidence type="ECO:0000313" key="2">
    <source>
        <dbReference type="EMBL" id="KAL0418869.1"/>
    </source>
</evidence>
<dbReference type="EMBL" id="JACGWJ010000005">
    <property type="protein sequence ID" value="KAL0418869.1"/>
    <property type="molecule type" value="Genomic_DNA"/>
</dbReference>
<dbReference type="AlphaFoldDB" id="A0AAW2UND6"/>
<sequence length="70" mass="7428">MSACIAKEKGIGRGSGHNSSPTQIPAVVLTSVIFAGAGTKQKAKYGRDDSKAGRWEGRRYGNRGISQLSY</sequence>
<feature type="region of interest" description="Disordered" evidence="1">
    <location>
        <begin position="1"/>
        <end position="22"/>
    </location>
</feature>
<feature type="region of interest" description="Disordered" evidence="1">
    <location>
        <begin position="43"/>
        <end position="70"/>
    </location>
</feature>
<feature type="compositionally biased region" description="Basic and acidic residues" evidence="1">
    <location>
        <begin position="1"/>
        <end position="11"/>
    </location>
</feature>
<accession>A0AAW2UND6</accession>
<feature type="compositionally biased region" description="Basic and acidic residues" evidence="1">
    <location>
        <begin position="45"/>
        <end position="59"/>
    </location>
</feature>